<dbReference type="GO" id="GO:0016020">
    <property type="term" value="C:membrane"/>
    <property type="evidence" value="ECO:0007669"/>
    <property type="project" value="UniProtKB-SubCell"/>
</dbReference>
<keyword evidence="18" id="KW-1185">Reference proteome</keyword>
<evidence type="ECO:0000256" key="14">
    <source>
        <dbReference type="ARBA" id="ARBA00023004"/>
    </source>
</evidence>
<evidence type="ECO:0000256" key="1">
    <source>
        <dbReference type="ARBA" id="ARBA00001971"/>
    </source>
</evidence>
<evidence type="ECO:0000256" key="5">
    <source>
        <dbReference type="ARBA" id="ARBA00011558"/>
    </source>
</evidence>
<comment type="pathway">
    <text evidence="4">Carbohydrate metabolism; tricarboxylic acid cycle.</text>
</comment>
<keyword evidence="10 16" id="KW-0812">Transmembrane</keyword>
<protein>
    <recommendedName>
        <fullName evidence="6">Succinate dehydrogenase hydrophobic membrane anchor subunit</fullName>
    </recommendedName>
</protein>
<keyword evidence="8" id="KW-0816">Tricarboxylic acid cycle</keyword>
<evidence type="ECO:0000313" key="17">
    <source>
        <dbReference type="EMBL" id="PXZ00395.1"/>
    </source>
</evidence>
<dbReference type="AlphaFoldDB" id="A0A318MWV2"/>
<comment type="subunit">
    <text evidence="5">Part of an enzyme complex containing four subunits: a flavoprotein, an iron-sulfur protein, plus two membrane-anchoring proteins, SdhC and SdhD.</text>
</comment>
<sequence length="120" mass="13469">MRGLGTGHNIFEHWWTERITAAGSAPLSIWFIIQMLRLGDADHKDVVKWAGKPTNTILLLTLVLLTFRHMQLGLEVITSDYARERKRLALNYCIKGGALFLGILSVISILKLFFTASASK</sequence>
<evidence type="ECO:0000256" key="11">
    <source>
        <dbReference type="ARBA" id="ARBA00022723"/>
    </source>
</evidence>
<keyword evidence="11" id="KW-0479">Metal-binding</keyword>
<keyword evidence="14" id="KW-0408">Iron</keyword>
<evidence type="ECO:0000313" key="18">
    <source>
        <dbReference type="Proteomes" id="UP000247565"/>
    </source>
</evidence>
<dbReference type="InterPro" id="IPR034804">
    <property type="entry name" value="SQR/QFR_C/D"/>
</dbReference>
<keyword evidence="15 16" id="KW-0472">Membrane</keyword>
<dbReference type="SUPFAM" id="SSF81343">
    <property type="entry name" value="Fumarate reductase respiratory complex transmembrane subunits"/>
    <property type="match status" value="1"/>
</dbReference>
<dbReference type="Pfam" id="PF01127">
    <property type="entry name" value="Sdh_cyt"/>
    <property type="match status" value="1"/>
</dbReference>
<comment type="caution">
    <text evidence="17">The sequence shown here is derived from an EMBL/GenBank/DDBJ whole genome shotgun (WGS) entry which is preliminary data.</text>
</comment>
<keyword evidence="12" id="KW-0249">Electron transport</keyword>
<dbReference type="UniPathway" id="UPA00223"/>
<proteinExistence type="predicted"/>
<evidence type="ECO:0000256" key="8">
    <source>
        <dbReference type="ARBA" id="ARBA00022532"/>
    </source>
</evidence>
<name>A0A318MWV2_9PROT</name>
<dbReference type="InterPro" id="IPR000701">
    <property type="entry name" value="SuccDH_FuR_B_TM-su"/>
</dbReference>
<evidence type="ECO:0000256" key="10">
    <source>
        <dbReference type="ARBA" id="ARBA00022692"/>
    </source>
</evidence>
<keyword evidence="7" id="KW-0813">Transport</keyword>
<dbReference type="OrthoDB" id="9809280at2"/>
<evidence type="ECO:0000256" key="9">
    <source>
        <dbReference type="ARBA" id="ARBA00022617"/>
    </source>
</evidence>
<comment type="subcellular location">
    <subcellularLocation>
        <location evidence="3">Membrane</location>
        <topology evidence="3">Multi-pass membrane protein</topology>
    </subcellularLocation>
</comment>
<organism evidence="17 18">
    <name type="scientific">Commensalibacter melissae</name>
    <dbReference type="NCBI Taxonomy" id="2070537"/>
    <lineage>
        <taxon>Bacteria</taxon>
        <taxon>Pseudomonadati</taxon>
        <taxon>Pseudomonadota</taxon>
        <taxon>Alphaproteobacteria</taxon>
        <taxon>Acetobacterales</taxon>
        <taxon>Acetobacteraceae</taxon>
    </lineage>
</organism>
<reference evidence="17 18" key="1">
    <citation type="submission" date="2018-05" db="EMBL/GenBank/DDBJ databases">
        <title>Reference genomes for bee gut microbiota database.</title>
        <authorList>
            <person name="Ellegaard K.M."/>
        </authorList>
    </citation>
    <scope>NUCLEOTIDE SEQUENCE [LARGE SCALE GENOMIC DNA]</scope>
    <source>
        <strain evidence="17 18">ESL0284</strain>
    </source>
</reference>
<evidence type="ECO:0000256" key="7">
    <source>
        <dbReference type="ARBA" id="ARBA00022448"/>
    </source>
</evidence>
<comment type="function">
    <text evidence="2">Membrane-anchoring subunit of succinate dehydrogenase (SDH).</text>
</comment>
<gene>
    <name evidence="17" type="primary">sdhD</name>
    <name evidence="17" type="ORF">DK869_05845</name>
</gene>
<dbReference type="NCBIfam" id="TIGR02968">
    <property type="entry name" value="succ_dehyd_anc"/>
    <property type="match status" value="1"/>
</dbReference>
<keyword evidence="13 16" id="KW-1133">Transmembrane helix</keyword>
<evidence type="ECO:0000256" key="2">
    <source>
        <dbReference type="ARBA" id="ARBA00004050"/>
    </source>
</evidence>
<dbReference type="InterPro" id="IPR014312">
    <property type="entry name" value="Succ_DH_anchor"/>
</dbReference>
<dbReference type="EMBL" id="QGLT01000003">
    <property type="protein sequence ID" value="PXZ00395.1"/>
    <property type="molecule type" value="Genomic_DNA"/>
</dbReference>
<evidence type="ECO:0000256" key="12">
    <source>
        <dbReference type="ARBA" id="ARBA00022982"/>
    </source>
</evidence>
<evidence type="ECO:0000256" key="3">
    <source>
        <dbReference type="ARBA" id="ARBA00004141"/>
    </source>
</evidence>
<comment type="cofactor">
    <cofactor evidence="1">
        <name>heme</name>
        <dbReference type="ChEBI" id="CHEBI:30413"/>
    </cofactor>
</comment>
<dbReference type="GO" id="GO:0020037">
    <property type="term" value="F:heme binding"/>
    <property type="evidence" value="ECO:0007669"/>
    <property type="project" value="InterPro"/>
</dbReference>
<dbReference type="GO" id="GO:0046872">
    <property type="term" value="F:metal ion binding"/>
    <property type="evidence" value="ECO:0007669"/>
    <property type="project" value="UniProtKB-KW"/>
</dbReference>
<evidence type="ECO:0000256" key="16">
    <source>
        <dbReference type="SAM" id="Phobius"/>
    </source>
</evidence>
<dbReference type="Proteomes" id="UP000247565">
    <property type="component" value="Unassembled WGS sequence"/>
</dbReference>
<feature type="transmembrane region" description="Helical" evidence="16">
    <location>
        <begin position="89"/>
        <end position="114"/>
    </location>
</feature>
<dbReference type="GO" id="GO:0006099">
    <property type="term" value="P:tricarboxylic acid cycle"/>
    <property type="evidence" value="ECO:0007669"/>
    <property type="project" value="UniProtKB-UniPathway"/>
</dbReference>
<evidence type="ECO:0000256" key="13">
    <source>
        <dbReference type="ARBA" id="ARBA00022989"/>
    </source>
</evidence>
<dbReference type="Gene3D" id="1.20.1300.10">
    <property type="entry name" value="Fumarate reductase/succinate dehydrogenase, transmembrane subunit"/>
    <property type="match status" value="1"/>
</dbReference>
<evidence type="ECO:0000256" key="6">
    <source>
        <dbReference type="ARBA" id="ARBA00019425"/>
    </source>
</evidence>
<evidence type="ECO:0000256" key="15">
    <source>
        <dbReference type="ARBA" id="ARBA00023136"/>
    </source>
</evidence>
<keyword evidence="9" id="KW-0349">Heme</keyword>
<evidence type="ECO:0000256" key="4">
    <source>
        <dbReference type="ARBA" id="ARBA00005163"/>
    </source>
</evidence>
<dbReference type="CDD" id="cd03495">
    <property type="entry name" value="SQR_TypeC_SdhD_like"/>
    <property type="match status" value="1"/>
</dbReference>
<accession>A0A318MWV2</accession>